<organism evidence="6">
    <name type="scientific">Eutreptiella gymnastica</name>
    <dbReference type="NCBI Taxonomy" id="73025"/>
    <lineage>
        <taxon>Eukaryota</taxon>
        <taxon>Discoba</taxon>
        <taxon>Euglenozoa</taxon>
        <taxon>Euglenida</taxon>
        <taxon>Spirocuta</taxon>
        <taxon>Euglenophyceae</taxon>
        <taxon>Eutreptiales</taxon>
        <taxon>Eutreptiaceae</taxon>
        <taxon>Eutreptiella</taxon>
    </lineage>
</organism>
<feature type="transmembrane region" description="Helical" evidence="5">
    <location>
        <begin position="251"/>
        <end position="271"/>
    </location>
</feature>
<dbReference type="InterPro" id="IPR003689">
    <property type="entry name" value="ZIP"/>
</dbReference>
<keyword evidence="4 5" id="KW-0472">Membrane</keyword>
<evidence type="ECO:0000256" key="1">
    <source>
        <dbReference type="ARBA" id="ARBA00004141"/>
    </source>
</evidence>
<sequence length="305" mass="32845">MVPASGMLMGSLSVYMISLNRVVLACLQCLGAGLILGAIGSELLPHLAAIHAGLEGTISITAGFFLGIVTMFYVKSIAHDQGDDDDHEMERKPLLLRSMSTLSPPTSPHRRKSSRFHDSWEVRSTSLGSINLRRPSRLERACCDMQAAAELTERTQPLPWGLIIAVAVDNLVDGFFLGIAYIAAPRAGQIMAVATAIEMTFLGLTYSASMLKSGMTPKTLFLIAMMPFLLVFGSVAGALLGDVASTSPQVYAGFLSFGVAALIFLVTQELLLEANENLEEDNVPYINSCLFVGFWAILIIERTIG</sequence>
<feature type="transmembrane region" description="Helical" evidence="5">
    <location>
        <begin position="190"/>
        <end position="208"/>
    </location>
</feature>
<feature type="transmembrane region" description="Helical" evidence="5">
    <location>
        <begin position="160"/>
        <end position="184"/>
    </location>
</feature>
<comment type="subcellular location">
    <subcellularLocation>
        <location evidence="1">Membrane</location>
        <topology evidence="1">Multi-pass membrane protein</topology>
    </subcellularLocation>
</comment>
<evidence type="ECO:0000256" key="4">
    <source>
        <dbReference type="ARBA" id="ARBA00023136"/>
    </source>
</evidence>
<feature type="transmembrane region" description="Helical" evidence="5">
    <location>
        <begin position="47"/>
        <end position="74"/>
    </location>
</feature>
<proteinExistence type="predicted"/>
<evidence type="ECO:0000313" key="6">
    <source>
        <dbReference type="EMBL" id="CAE0808708.1"/>
    </source>
</evidence>
<gene>
    <name evidence="6" type="ORF">EGYM00163_LOCUS19839</name>
    <name evidence="7" type="ORF">EGYM00163_LOCUS19840</name>
</gene>
<name>A0A6T2AR01_9EUGL</name>
<accession>A0A6T2AR01</accession>
<feature type="transmembrane region" description="Helical" evidence="5">
    <location>
        <begin position="220"/>
        <end position="239"/>
    </location>
</feature>
<protein>
    <submittedName>
        <fullName evidence="6">Uncharacterized protein</fullName>
    </submittedName>
</protein>
<dbReference type="AlphaFoldDB" id="A0A6T2AR01"/>
<evidence type="ECO:0000313" key="7">
    <source>
        <dbReference type="EMBL" id="CAE0808709.1"/>
    </source>
</evidence>
<dbReference type="EMBL" id="HBJA01056021">
    <property type="protein sequence ID" value="CAE0808709.1"/>
    <property type="molecule type" value="Transcribed_RNA"/>
</dbReference>
<dbReference type="Pfam" id="PF02535">
    <property type="entry name" value="Zip"/>
    <property type="match status" value="1"/>
</dbReference>
<evidence type="ECO:0000256" key="5">
    <source>
        <dbReference type="SAM" id="Phobius"/>
    </source>
</evidence>
<dbReference type="GO" id="GO:0046873">
    <property type="term" value="F:metal ion transmembrane transporter activity"/>
    <property type="evidence" value="ECO:0007669"/>
    <property type="project" value="InterPro"/>
</dbReference>
<keyword evidence="3 5" id="KW-1133">Transmembrane helix</keyword>
<dbReference type="EMBL" id="HBJA01056020">
    <property type="protein sequence ID" value="CAE0808708.1"/>
    <property type="molecule type" value="Transcribed_RNA"/>
</dbReference>
<dbReference type="GO" id="GO:0016020">
    <property type="term" value="C:membrane"/>
    <property type="evidence" value="ECO:0007669"/>
    <property type="project" value="UniProtKB-SubCell"/>
</dbReference>
<evidence type="ECO:0000256" key="2">
    <source>
        <dbReference type="ARBA" id="ARBA00022692"/>
    </source>
</evidence>
<keyword evidence="2 5" id="KW-0812">Transmembrane</keyword>
<reference evidence="6" key="1">
    <citation type="submission" date="2021-01" db="EMBL/GenBank/DDBJ databases">
        <authorList>
            <person name="Corre E."/>
            <person name="Pelletier E."/>
            <person name="Niang G."/>
            <person name="Scheremetjew M."/>
            <person name="Finn R."/>
            <person name="Kale V."/>
            <person name="Holt S."/>
            <person name="Cochrane G."/>
            <person name="Meng A."/>
            <person name="Brown T."/>
            <person name="Cohen L."/>
        </authorList>
    </citation>
    <scope>NUCLEOTIDE SEQUENCE</scope>
    <source>
        <strain evidence="6">CCMP1594</strain>
    </source>
</reference>
<feature type="transmembrane region" description="Helical" evidence="5">
    <location>
        <begin position="283"/>
        <end position="300"/>
    </location>
</feature>
<evidence type="ECO:0000256" key="3">
    <source>
        <dbReference type="ARBA" id="ARBA00022989"/>
    </source>
</evidence>